<evidence type="ECO:0000256" key="1">
    <source>
        <dbReference type="SAM" id="Phobius"/>
    </source>
</evidence>
<sequence length="441" mass="49257">MSRLAVATAASFIAAANADPALTAALMKKAQLVPGSKTIPDFMMERKLDGYAEEEQQWSFDPTNYSLKYARCQMVEQYSDEVAEDAGQENQNGYVMTTVVKKQRFAVFRLCPSSFCSSKSQFGCDSGYGEYMVDLGEYLQTMMQYNENKKENYCKFCEDCAAGNGDNRMKRRKLEGQEGEGEDEAEDEAEEEVNYCNVSACNNYQDTCEEQENYGDDEPIEYDRYFECQQVQGADSYGNELNLYVGPHCTNNAYSIKLDLFYDEFCTNYAGNKYKLNSFTGLNFESSGLSEYYDGSCVSCKESADPYANVDEDNEDGDDIAEVCEELYMQAAKCEEGISSSSSSKSYAEKEKEQIACTYISNVMKGAYDEKGQIYLDLKSYNAQEGAHSEPEAKVTGAQKFWMWFFILGCVGLGGYGAMLHKQLTAGGDKSDSLYSGGQMA</sequence>
<organism evidence="2">
    <name type="scientific">Leptocylindrus danicus</name>
    <dbReference type="NCBI Taxonomy" id="163516"/>
    <lineage>
        <taxon>Eukaryota</taxon>
        <taxon>Sar</taxon>
        <taxon>Stramenopiles</taxon>
        <taxon>Ochrophyta</taxon>
        <taxon>Bacillariophyta</taxon>
        <taxon>Coscinodiscophyceae</taxon>
        <taxon>Chaetocerotophycidae</taxon>
        <taxon>Leptocylindrales</taxon>
        <taxon>Leptocylindraceae</taxon>
        <taxon>Leptocylindrus</taxon>
    </lineage>
</organism>
<dbReference type="EMBL" id="HBGY01012148">
    <property type="protein sequence ID" value="CAD9572041.1"/>
    <property type="molecule type" value="Transcribed_RNA"/>
</dbReference>
<keyword evidence="1" id="KW-1133">Transmembrane helix</keyword>
<accession>A0A7S2P0U7</accession>
<name>A0A7S2P0U7_9STRA</name>
<feature type="transmembrane region" description="Helical" evidence="1">
    <location>
        <begin position="401"/>
        <end position="420"/>
    </location>
</feature>
<keyword evidence="1" id="KW-0472">Membrane</keyword>
<reference evidence="2" key="1">
    <citation type="submission" date="2021-01" db="EMBL/GenBank/DDBJ databases">
        <authorList>
            <person name="Corre E."/>
            <person name="Pelletier E."/>
            <person name="Niang G."/>
            <person name="Scheremetjew M."/>
            <person name="Finn R."/>
            <person name="Kale V."/>
            <person name="Holt S."/>
            <person name="Cochrane G."/>
            <person name="Meng A."/>
            <person name="Brown T."/>
            <person name="Cohen L."/>
        </authorList>
    </citation>
    <scope>NUCLEOTIDE SEQUENCE</scope>
    <source>
        <strain evidence="2">B650</strain>
    </source>
</reference>
<keyword evidence="1" id="KW-0812">Transmembrane</keyword>
<evidence type="ECO:0000313" key="2">
    <source>
        <dbReference type="EMBL" id="CAD9572041.1"/>
    </source>
</evidence>
<proteinExistence type="predicted"/>
<dbReference type="AlphaFoldDB" id="A0A7S2P0U7"/>
<gene>
    <name evidence="2" type="ORF">LDAN0321_LOCUS7717</name>
</gene>
<protein>
    <submittedName>
        <fullName evidence="2">Uncharacterized protein</fullName>
    </submittedName>
</protein>